<feature type="compositionally biased region" description="Low complexity" evidence="1">
    <location>
        <begin position="41"/>
        <end position="59"/>
    </location>
</feature>
<dbReference type="EMBL" id="CAFBMK010000154">
    <property type="protein sequence ID" value="CAB4929491.1"/>
    <property type="molecule type" value="Genomic_DNA"/>
</dbReference>
<gene>
    <name evidence="2" type="ORF">UFOPK3564_02291</name>
</gene>
<dbReference type="AlphaFoldDB" id="A0A6J7IFK2"/>
<feature type="region of interest" description="Disordered" evidence="1">
    <location>
        <begin position="41"/>
        <end position="60"/>
    </location>
</feature>
<evidence type="ECO:0000313" key="2">
    <source>
        <dbReference type="EMBL" id="CAB4929491.1"/>
    </source>
</evidence>
<reference evidence="2" key="1">
    <citation type="submission" date="2020-05" db="EMBL/GenBank/DDBJ databases">
        <authorList>
            <person name="Chiriac C."/>
            <person name="Salcher M."/>
            <person name="Ghai R."/>
            <person name="Kavagutti S V."/>
        </authorList>
    </citation>
    <scope>NUCLEOTIDE SEQUENCE</scope>
</reference>
<name>A0A6J7IFK2_9ZZZZ</name>
<protein>
    <submittedName>
        <fullName evidence="2">Unannotated protein</fullName>
    </submittedName>
</protein>
<dbReference type="PROSITE" id="PS51257">
    <property type="entry name" value="PROKAR_LIPOPROTEIN"/>
    <property type="match status" value="1"/>
</dbReference>
<proteinExistence type="predicted"/>
<organism evidence="2">
    <name type="scientific">freshwater metagenome</name>
    <dbReference type="NCBI Taxonomy" id="449393"/>
    <lineage>
        <taxon>unclassified sequences</taxon>
        <taxon>metagenomes</taxon>
        <taxon>ecological metagenomes</taxon>
    </lineage>
</organism>
<evidence type="ECO:0000256" key="1">
    <source>
        <dbReference type="SAM" id="MobiDB-lite"/>
    </source>
</evidence>
<accession>A0A6J7IFK2</accession>
<sequence>MTPRPRRLPTTTVRALLVPALAVVAFGLAACGGDDGDAGTTGTTGTTAGPATTTRGADAPRLSLGDAKEAAGTVSVCGAISEMRLLRPAIRRFDGVSERLQASTLGFPDGDGRPLRAFQERQREESRDCDLYVAAAADEIPALAADGDLFDLARALKGWTAAPGAPPLRPVLDGERAFGLPVRADDATGVMVLSVHGRNPGGALEVLRALADARLRDD</sequence>